<dbReference type="GO" id="GO:0016020">
    <property type="term" value="C:membrane"/>
    <property type="evidence" value="ECO:0007669"/>
    <property type="project" value="TreeGrafter"/>
</dbReference>
<keyword evidence="6 10" id="KW-0547">Nucleotide-binding</keyword>
<protein>
    <recommendedName>
        <fullName evidence="10">Diacylglycerol kinase</fullName>
        <shortName evidence="10">DAG kinase</shortName>
        <ecNumber evidence="10">2.7.1.107</ecNumber>
    </recommendedName>
</protein>
<dbReference type="InterPro" id="IPR000756">
    <property type="entry name" value="Diacylglycerol_kin_accessory"/>
</dbReference>
<dbReference type="GO" id="GO:0007200">
    <property type="term" value="P:phospholipase C-activating G protein-coupled receptor signaling pathway"/>
    <property type="evidence" value="ECO:0007669"/>
    <property type="project" value="InterPro"/>
</dbReference>
<dbReference type="SMART" id="SM00046">
    <property type="entry name" value="DAGKc"/>
    <property type="match status" value="1"/>
</dbReference>
<dbReference type="Gene3D" id="3.30.60.20">
    <property type="match status" value="1"/>
</dbReference>
<dbReference type="EMBL" id="OV725077">
    <property type="protein sequence ID" value="CAH1388944.1"/>
    <property type="molecule type" value="Genomic_DNA"/>
</dbReference>
<evidence type="ECO:0000256" key="7">
    <source>
        <dbReference type="ARBA" id="ARBA00022777"/>
    </source>
</evidence>
<dbReference type="InterPro" id="IPR037607">
    <property type="entry name" value="DGK"/>
</dbReference>
<keyword evidence="7 10" id="KW-0418">Kinase</keyword>
<dbReference type="InterPro" id="IPR017438">
    <property type="entry name" value="ATP-NAD_kinase_N"/>
</dbReference>
<dbReference type="CDD" id="cd20801">
    <property type="entry name" value="C1_DGKepsilon_typeIII_rpt1"/>
    <property type="match status" value="1"/>
</dbReference>
<evidence type="ECO:0000256" key="6">
    <source>
        <dbReference type="ARBA" id="ARBA00022741"/>
    </source>
</evidence>
<dbReference type="Pfam" id="PF00781">
    <property type="entry name" value="DAGK_cat"/>
    <property type="match status" value="1"/>
</dbReference>
<dbReference type="SUPFAM" id="SSF111331">
    <property type="entry name" value="NAD kinase/diacylglycerol kinase-like"/>
    <property type="match status" value="1"/>
</dbReference>
<evidence type="ECO:0000256" key="8">
    <source>
        <dbReference type="ARBA" id="ARBA00022833"/>
    </source>
</evidence>
<dbReference type="InterPro" id="IPR002219">
    <property type="entry name" value="PKC_DAG/PE"/>
</dbReference>
<dbReference type="GO" id="GO:0005524">
    <property type="term" value="F:ATP binding"/>
    <property type="evidence" value="ECO:0007669"/>
    <property type="project" value="UniProtKB-KW"/>
</dbReference>
<reference evidence="14" key="1">
    <citation type="submission" date="2022-01" db="EMBL/GenBank/DDBJ databases">
        <authorList>
            <person name="King R."/>
        </authorList>
    </citation>
    <scope>NUCLEOTIDE SEQUENCE</scope>
</reference>
<keyword evidence="9 10" id="KW-0067">ATP-binding</keyword>
<dbReference type="InterPro" id="IPR001206">
    <property type="entry name" value="Diacylglycerol_kinase_cat_dom"/>
</dbReference>
<gene>
    <name evidence="14" type="ORF">NEZAVI_LOCUS442</name>
</gene>
<dbReference type="PANTHER" id="PTHR11255:SF118">
    <property type="entry name" value="DIACYLGLYCEROL KINASE EPSILON"/>
    <property type="match status" value="1"/>
</dbReference>
<evidence type="ECO:0000256" key="2">
    <source>
        <dbReference type="ARBA" id="ARBA00009280"/>
    </source>
</evidence>
<keyword evidence="3 10" id="KW-0808">Transferase</keyword>
<evidence type="ECO:0000256" key="5">
    <source>
        <dbReference type="ARBA" id="ARBA00022737"/>
    </source>
</evidence>
<evidence type="ECO:0000256" key="10">
    <source>
        <dbReference type="RuleBase" id="RU361128"/>
    </source>
</evidence>
<dbReference type="PROSITE" id="PS50146">
    <property type="entry name" value="DAGK"/>
    <property type="match status" value="1"/>
</dbReference>
<dbReference type="Pfam" id="PF00609">
    <property type="entry name" value="DAGK_acc"/>
    <property type="match status" value="1"/>
</dbReference>
<dbReference type="OrthoDB" id="242257at2759"/>
<feature type="domain" description="DAGKc" evidence="13">
    <location>
        <begin position="159"/>
        <end position="210"/>
    </location>
</feature>
<evidence type="ECO:0000256" key="3">
    <source>
        <dbReference type="ARBA" id="ARBA00022679"/>
    </source>
</evidence>
<comment type="catalytic activity">
    <reaction evidence="1 10">
        <text>a 1,2-diacyl-sn-glycerol + ATP = a 1,2-diacyl-sn-glycero-3-phosphate + ADP + H(+)</text>
        <dbReference type="Rhea" id="RHEA:10272"/>
        <dbReference type="ChEBI" id="CHEBI:15378"/>
        <dbReference type="ChEBI" id="CHEBI:17815"/>
        <dbReference type="ChEBI" id="CHEBI:30616"/>
        <dbReference type="ChEBI" id="CHEBI:58608"/>
        <dbReference type="ChEBI" id="CHEBI:456216"/>
        <dbReference type="EC" id="2.7.1.107"/>
    </reaction>
</comment>
<dbReference type="AlphaFoldDB" id="A0A9P0DVY9"/>
<keyword evidence="5" id="KW-0677">Repeat</keyword>
<dbReference type="Gene3D" id="3.40.50.10330">
    <property type="entry name" value="Probable inorganic polyphosphate/atp-NAD kinase, domain 1"/>
    <property type="match status" value="1"/>
</dbReference>
<keyword evidence="11" id="KW-1133">Transmembrane helix</keyword>
<dbReference type="SMART" id="SM00045">
    <property type="entry name" value="DAGKa"/>
    <property type="match status" value="1"/>
</dbReference>
<evidence type="ECO:0000259" key="13">
    <source>
        <dbReference type="PROSITE" id="PS50146"/>
    </source>
</evidence>
<dbReference type="InterPro" id="IPR046349">
    <property type="entry name" value="C1-like_sf"/>
</dbReference>
<feature type="transmembrane region" description="Helical" evidence="11">
    <location>
        <begin position="12"/>
        <end position="30"/>
    </location>
</feature>
<name>A0A9P0DVY9_NEZVI</name>
<keyword evidence="11" id="KW-0812">Transmembrane</keyword>
<proteinExistence type="inferred from homology"/>
<dbReference type="GO" id="GO:0004143">
    <property type="term" value="F:ATP-dependent diacylglycerol kinase activity"/>
    <property type="evidence" value="ECO:0007669"/>
    <property type="project" value="UniProtKB-EC"/>
</dbReference>
<evidence type="ECO:0000313" key="15">
    <source>
        <dbReference type="Proteomes" id="UP001152798"/>
    </source>
</evidence>
<feature type="domain" description="Phorbol-ester/DAG-type" evidence="12">
    <location>
        <begin position="46"/>
        <end position="93"/>
    </location>
</feature>
<organism evidence="14 15">
    <name type="scientific">Nezara viridula</name>
    <name type="common">Southern green stink bug</name>
    <name type="synonym">Cimex viridulus</name>
    <dbReference type="NCBI Taxonomy" id="85310"/>
    <lineage>
        <taxon>Eukaryota</taxon>
        <taxon>Metazoa</taxon>
        <taxon>Ecdysozoa</taxon>
        <taxon>Arthropoda</taxon>
        <taxon>Hexapoda</taxon>
        <taxon>Insecta</taxon>
        <taxon>Pterygota</taxon>
        <taxon>Neoptera</taxon>
        <taxon>Paraneoptera</taxon>
        <taxon>Hemiptera</taxon>
        <taxon>Heteroptera</taxon>
        <taxon>Panheteroptera</taxon>
        <taxon>Pentatomomorpha</taxon>
        <taxon>Pentatomoidea</taxon>
        <taxon>Pentatomidae</taxon>
        <taxon>Pentatominae</taxon>
        <taxon>Nezara</taxon>
    </lineage>
</organism>
<dbReference type="Gene3D" id="2.60.200.40">
    <property type="match status" value="1"/>
</dbReference>
<comment type="similarity">
    <text evidence="2 10">Belongs to the eukaryotic diacylglycerol kinase family.</text>
</comment>
<dbReference type="InterPro" id="IPR016064">
    <property type="entry name" value="NAD/diacylglycerol_kinase_sf"/>
</dbReference>
<dbReference type="SUPFAM" id="SSF57889">
    <property type="entry name" value="Cysteine-rich domain"/>
    <property type="match status" value="1"/>
</dbReference>
<keyword evidence="4" id="KW-0479">Metal-binding</keyword>
<evidence type="ECO:0000259" key="12">
    <source>
        <dbReference type="PROSITE" id="PS50081"/>
    </source>
</evidence>
<sequence length="487" mass="54000">MDDIAIWESASANIILPVILLFAFVIFLSLQEKYGRESHLNLNDKKHNWQSVSDFTKSYRCSGCHTLLVKGVVCDTCGLSADGPCMDTVGASFLSNKSSGSKAGEEILSRFRSLFNPLQTLELSPHSLKRLVYILTLLPQSSKPIILIAGGDGTCDFRVGIVPLGTGNDLSRVLGWGKEESTPFSAHQMLNKLLTSTPLSMDSLGFGQSERLRHGKDIRLGTWNIKTLVGNEVELVKEMETFRVDLLGICEVRKKGHGEVRLNKIHELIYSVVPAGWEVNIVQSRRLGISRPPQVKFMYNYISVGVDARVTLDFHNARNSSLYLGGRLINKALYLAFGTQQVVDRECIGLEKKIEVELDGLKIQLPELEGVVILNIASWGAGCHIWDLKEPDEQISEHSMSDGKLEVVGIYSSFHMAQMQVGLSSPYRIGQASNIVLKAREPMQMDGEPWMQSPCVVEVKFGDQVTVLKAPIESQEEAGDETMSKEF</sequence>
<evidence type="ECO:0000256" key="1">
    <source>
        <dbReference type="ARBA" id="ARBA00001383"/>
    </source>
</evidence>
<evidence type="ECO:0000256" key="9">
    <source>
        <dbReference type="ARBA" id="ARBA00022840"/>
    </source>
</evidence>
<keyword evidence="8" id="KW-0862">Zinc</keyword>
<evidence type="ECO:0000256" key="4">
    <source>
        <dbReference type="ARBA" id="ARBA00022723"/>
    </source>
</evidence>
<dbReference type="PROSITE" id="PS50081">
    <property type="entry name" value="ZF_DAG_PE_2"/>
    <property type="match status" value="1"/>
</dbReference>
<dbReference type="PANTHER" id="PTHR11255">
    <property type="entry name" value="DIACYLGLYCEROL KINASE"/>
    <property type="match status" value="1"/>
</dbReference>
<dbReference type="EC" id="2.7.1.107" evidence="10"/>
<dbReference type="Proteomes" id="UP001152798">
    <property type="component" value="Chromosome 1"/>
</dbReference>
<keyword evidence="11" id="KW-0472">Membrane</keyword>
<evidence type="ECO:0000256" key="11">
    <source>
        <dbReference type="SAM" id="Phobius"/>
    </source>
</evidence>
<accession>A0A9P0DVY9</accession>
<dbReference type="GO" id="GO:0046872">
    <property type="term" value="F:metal ion binding"/>
    <property type="evidence" value="ECO:0007669"/>
    <property type="project" value="UniProtKB-KW"/>
</dbReference>
<keyword evidence="15" id="KW-1185">Reference proteome</keyword>
<evidence type="ECO:0000313" key="14">
    <source>
        <dbReference type="EMBL" id="CAH1388944.1"/>
    </source>
</evidence>